<keyword evidence="6" id="KW-0406">Ion transport</keyword>
<evidence type="ECO:0000256" key="3">
    <source>
        <dbReference type="ARBA" id="ARBA00011648"/>
    </source>
</evidence>
<proteinExistence type="inferred from homology"/>
<protein>
    <recommendedName>
        <fullName evidence="11">ATP synthase delta chain</fullName>
    </recommendedName>
</protein>
<keyword evidence="8" id="KW-0066">ATP synthesis</keyword>
<dbReference type="AlphaFoldDB" id="A0AAE1MIY9"/>
<dbReference type="GO" id="GO:0046933">
    <property type="term" value="F:proton-transporting ATP synthase activity, rotational mechanism"/>
    <property type="evidence" value="ECO:0007669"/>
    <property type="project" value="InterPro"/>
</dbReference>
<dbReference type="InterPro" id="IPR000711">
    <property type="entry name" value="ATPase_OSCP/dsu"/>
</dbReference>
<evidence type="ECO:0000256" key="7">
    <source>
        <dbReference type="ARBA" id="ARBA00023136"/>
    </source>
</evidence>
<comment type="subcellular location">
    <subcellularLocation>
        <location evidence="1">Membrane</location>
    </subcellularLocation>
</comment>
<evidence type="ECO:0000256" key="4">
    <source>
        <dbReference type="ARBA" id="ARBA00022448"/>
    </source>
</evidence>
<evidence type="ECO:0000256" key="5">
    <source>
        <dbReference type="ARBA" id="ARBA00022781"/>
    </source>
</evidence>
<name>A0AAE1MIY9_9FABA</name>
<evidence type="ECO:0000256" key="1">
    <source>
        <dbReference type="ARBA" id="ARBA00004370"/>
    </source>
</evidence>
<comment type="caution">
    <text evidence="9">The sequence shown here is derived from an EMBL/GenBank/DDBJ whole genome shotgun (WGS) entry which is preliminary data.</text>
</comment>
<keyword evidence="10" id="KW-1185">Reference proteome</keyword>
<evidence type="ECO:0000313" key="9">
    <source>
        <dbReference type="EMBL" id="KAK4267039.1"/>
    </source>
</evidence>
<accession>A0AAE1MIY9</accession>
<evidence type="ECO:0000256" key="2">
    <source>
        <dbReference type="ARBA" id="ARBA00007046"/>
    </source>
</evidence>
<comment type="subunit">
    <text evidence="3">F-type ATPases have 2 components, CF(1) - the catalytic core - and CF(0) - the membrane proton channel. CF(1) has five subunits: alpha(3), beta(3), gamma(1), delta(1), epsilon(1). CF(0) has three main subunits: a, b and c.</text>
</comment>
<keyword evidence="4" id="KW-0813">Transport</keyword>
<evidence type="ECO:0000256" key="6">
    <source>
        <dbReference type="ARBA" id="ARBA00023065"/>
    </source>
</evidence>
<keyword evidence="7" id="KW-0472">Membrane</keyword>
<evidence type="ECO:0008006" key="11">
    <source>
        <dbReference type="Google" id="ProtNLM"/>
    </source>
</evidence>
<sequence>MDTFSSSVSTLKVPSLPCTHRDVYHFKTAPCSSPKLPQQPHAHFFSSKPNFTPKTKPFSHKVFNSPVFSSSSSSTASSKNPIFYRNPATGYAAAVIDIAQNSDSLHQVQRDVQRLLGFLKNVNFEESAMARAVLEQGRFHKHLVVLVKMLLKKNKIGIVKQVLEEFERIYDELCGTQVVLVSSATKMEEDQLFGIAENVHKISGALKVKVRNLVHENLPSFVV</sequence>
<dbReference type="SUPFAM" id="SSF47928">
    <property type="entry name" value="N-terminal domain of the delta subunit of the F1F0-ATP synthase"/>
    <property type="match status" value="1"/>
</dbReference>
<dbReference type="Gene3D" id="1.10.520.20">
    <property type="entry name" value="N-terminal domain of the delta subunit of the F1F0-ATP synthase"/>
    <property type="match status" value="1"/>
</dbReference>
<evidence type="ECO:0000313" key="10">
    <source>
        <dbReference type="Proteomes" id="UP001293593"/>
    </source>
</evidence>
<dbReference type="Proteomes" id="UP001293593">
    <property type="component" value="Unassembled WGS sequence"/>
</dbReference>
<keyword evidence="5" id="KW-0375">Hydrogen ion transport</keyword>
<dbReference type="EMBL" id="JAWXYG010000007">
    <property type="protein sequence ID" value="KAK4267039.1"/>
    <property type="molecule type" value="Genomic_DNA"/>
</dbReference>
<organism evidence="9 10">
    <name type="scientific">Acacia crassicarpa</name>
    <name type="common">northern wattle</name>
    <dbReference type="NCBI Taxonomy" id="499986"/>
    <lineage>
        <taxon>Eukaryota</taxon>
        <taxon>Viridiplantae</taxon>
        <taxon>Streptophyta</taxon>
        <taxon>Embryophyta</taxon>
        <taxon>Tracheophyta</taxon>
        <taxon>Spermatophyta</taxon>
        <taxon>Magnoliopsida</taxon>
        <taxon>eudicotyledons</taxon>
        <taxon>Gunneridae</taxon>
        <taxon>Pentapetalae</taxon>
        <taxon>rosids</taxon>
        <taxon>fabids</taxon>
        <taxon>Fabales</taxon>
        <taxon>Fabaceae</taxon>
        <taxon>Caesalpinioideae</taxon>
        <taxon>mimosoid clade</taxon>
        <taxon>Acacieae</taxon>
        <taxon>Acacia</taxon>
    </lineage>
</organism>
<dbReference type="GO" id="GO:0016020">
    <property type="term" value="C:membrane"/>
    <property type="evidence" value="ECO:0007669"/>
    <property type="project" value="UniProtKB-SubCell"/>
</dbReference>
<dbReference type="PANTHER" id="PTHR11910">
    <property type="entry name" value="ATP SYNTHASE DELTA CHAIN"/>
    <property type="match status" value="1"/>
</dbReference>
<reference evidence="9" key="1">
    <citation type="submission" date="2023-10" db="EMBL/GenBank/DDBJ databases">
        <title>Chromosome-level genome of the transformable northern wattle, Acacia crassicarpa.</title>
        <authorList>
            <person name="Massaro I."/>
            <person name="Sinha N.R."/>
            <person name="Poethig S."/>
            <person name="Leichty A.R."/>
        </authorList>
    </citation>
    <scope>NUCLEOTIDE SEQUENCE</scope>
    <source>
        <strain evidence="9">Acra3RX</strain>
        <tissue evidence="9">Leaf</tissue>
    </source>
</reference>
<evidence type="ECO:0000256" key="8">
    <source>
        <dbReference type="ARBA" id="ARBA00023310"/>
    </source>
</evidence>
<dbReference type="InterPro" id="IPR026015">
    <property type="entry name" value="ATP_synth_OSCP/delta_N_sf"/>
</dbReference>
<comment type="similarity">
    <text evidence="2">Belongs to the ATPase delta chain family.</text>
</comment>
<dbReference type="Pfam" id="PF00213">
    <property type="entry name" value="OSCP"/>
    <property type="match status" value="1"/>
</dbReference>
<gene>
    <name evidence="9" type="ORF">QN277_023880</name>
</gene>